<feature type="region of interest" description="Disordered" evidence="1">
    <location>
        <begin position="316"/>
        <end position="417"/>
    </location>
</feature>
<dbReference type="GeneID" id="81459149"/>
<evidence type="ECO:0000256" key="1">
    <source>
        <dbReference type="SAM" id="MobiDB-lite"/>
    </source>
</evidence>
<dbReference type="Proteomes" id="UP001147752">
    <property type="component" value="Unassembled WGS sequence"/>
</dbReference>
<protein>
    <submittedName>
        <fullName evidence="2">Uncharacterized protein</fullName>
    </submittedName>
</protein>
<organism evidence="2 3">
    <name type="scientific">Penicillium concentricum</name>
    <dbReference type="NCBI Taxonomy" id="293559"/>
    <lineage>
        <taxon>Eukaryota</taxon>
        <taxon>Fungi</taxon>
        <taxon>Dikarya</taxon>
        <taxon>Ascomycota</taxon>
        <taxon>Pezizomycotina</taxon>
        <taxon>Eurotiomycetes</taxon>
        <taxon>Eurotiomycetidae</taxon>
        <taxon>Eurotiales</taxon>
        <taxon>Aspergillaceae</taxon>
        <taxon>Penicillium</taxon>
    </lineage>
</organism>
<feature type="compositionally biased region" description="Low complexity" evidence="1">
    <location>
        <begin position="316"/>
        <end position="329"/>
    </location>
</feature>
<proteinExistence type="predicted"/>
<feature type="compositionally biased region" description="Low complexity" evidence="1">
    <location>
        <begin position="365"/>
        <end position="384"/>
    </location>
</feature>
<reference evidence="2" key="2">
    <citation type="journal article" date="2023" name="IMA Fungus">
        <title>Comparative genomic study of the Penicillium genus elucidates a diverse pangenome and 15 lateral gene transfer events.</title>
        <authorList>
            <person name="Petersen C."/>
            <person name="Sorensen T."/>
            <person name="Nielsen M.R."/>
            <person name="Sondergaard T.E."/>
            <person name="Sorensen J.L."/>
            <person name="Fitzpatrick D.A."/>
            <person name="Frisvad J.C."/>
            <person name="Nielsen K.L."/>
        </authorList>
    </citation>
    <scope>NUCLEOTIDE SEQUENCE</scope>
    <source>
        <strain evidence="2">IBT 3081</strain>
    </source>
</reference>
<sequence length="417" mass="46854">MSTTPITPSTEAQLPAFNDQLNLKVAHDWELAQIQDFMIDVIHNPSTYGVRPNLVSELGRLHTDILGLSENGSKYLSDTIYPQSISRRLNPAHNRKRPYYILEPMIYGGIPYWCSYDLLGRFLSIISPAPQGATQKNFYLPLTLLYANWCTKIGPIAPWAYSCVWAEEEGKSSRFQLGGSLAGYHNMKKDGYHWVKRLHQARFDILRDERIDAAEITVKTVEKHELESKVVPYGNCGETYPLTIMLRNRDPSQEVYGLAVKRTKLRKEPFGDRFSDPEGSMVLARPCEKCQNVIAIWGGKVENFITDDMPERFGAANQQQDAQDAPAAEQGHEPASELKLTLPSRPEQPAPADRIDEFFAKTVIDEPPISEKSPSPSKRPAPADDTAEPAAKRAKGLRPVVRLPSMAPPNLEKKDKK</sequence>
<accession>A0A9W9VLC6</accession>
<dbReference type="OrthoDB" id="5350472at2759"/>
<comment type="caution">
    <text evidence="2">The sequence shown here is derived from an EMBL/GenBank/DDBJ whole genome shotgun (WGS) entry which is preliminary data.</text>
</comment>
<dbReference type="RefSeq" id="XP_056584101.1">
    <property type="nucleotide sequence ID" value="XM_056719966.1"/>
</dbReference>
<gene>
    <name evidence="2" type="ORF">N7517_002236</name>
</gene>
<reference evidence="2" key="1">
    <citation type="submission" date="2022-12" db="EMBL/GenBank/DDBJ databases">
        <authorList>
            <person name="Petersen C."/>
        </authorList>
    </citation>
    <scope>NUCLEOTIDE SEQUENCE</scope>
    <source>
        <strain evidence="2">IBT 3081</strain>
    </source>
</reference>
<evidence type="ECO:0000313" key="3">
    <source>
        <dbReference type="Proteomes" id="UP001147752"/>
    </source>
</evidence>
<keyword evidence="3" id="KW-1185">Reference proteome</keyword>
<dbReference type="AlphaFoldDB" id="A0A9W9VLC6"/>
<evidence type="ECO:0000313" key="2">
    <source>
        <dbReference type="EMBL" id="KAJ5384325.1"/>
    </source>
</evidence>
<dbReference type="EMBL" id="JAPZBT010000001">
    <property type="protein sequence ID" value="KAJ5384325.1"/>
    <property type="molecule type" value="Genomic_DNA"/>
</dbReference>
<name>A0A9W9VLC6_9EURO</name>